<sequence>MGIRWQDRWLLSLSARAIERTALLSWGLRSLFSARTRWNGRLRYEWGADSVSLSRADKWRTMASKELEALIDRRMQMGRLYGKGHVWPELEAAARELATAVRTIQSRTPGRPVVVSPFHYVSEYANIYVVDAMRAQLGLKELAVVSGSPREAYGNREDVLIPGLRILHTYDENNRSGLGLRLMRALRQERIAVLFSDAPPYTMQRYPMETVEVSMLGRSARLHRGVFNIGSHADAVLLCFHISFSKGHFGHRIYAPIELKNADAPQQVAQCIERAYADDYPNWILADHPSRYGFAPTK</sequence>
<dbReference type="Proteomes" id="UP000566995">
    <property type="component" value="Unassembled WGS sequence"/>
</dbReference>
<proteinExistence type="predicted"/>
<evidence type="ECO:0008006" key="3">
    <source>
        <dbReference type="Google" id="ProtNLM"/>
    </source>
</evidence>
<dbReference type="EMBL" id="JACHLI010000046">
    <property type="protein sequence ID" value="MBB4867720.1"/>
    <property type="molecule type" value="Genomic_DNA"/>
</dbReference>
<name>A0A7W7KSG7_PSENT</name>
<evidence type="ECO:0000313" key="2">
    <source>
        <dbReference type="Proteomes" id="UP000566995"/>
    </source>
</evidence>
<protein>
    <recommendedName>
        <fullName evidence="3">Lauroyl/myristoyl acyltransferase</fullName>
    </recommendedName>
</protein>
<gene>
    <name evidence="1" type="ORF">HNP46_006639</name>
</gene>
<accession>A0A7W7KSG7</accession>
<dbReference type="RefSeq" id="WP_221455204.1">
    <property type="nucleotide sequence ID" value="NZ_JACHLI010000046.1"/>
</dbReference>
<evidence type="ECO:0000313" key="1">
    <source>
        <dbReference type="EMBL" id="MBB4867720.1"/>
    </source>
</evidence>
<reference evidence="1 2" key="1">
    <citation type="submission" date="2020-08" db="EMBL/GenBank/DDBJ databases">
        <title>Functional genomics of gut bacteria from endangered species of beetles.</title>
        <authorList>
            <person name="Carlos-Shanley C."/>
        </authorList>
    </citation>
    <scope>NUCLEOTIDE SEQUENCE [LARGE SCALE GENOMIC DNA]</scope>
    <source>
        <strain evidence="1 2">S00179</strain>
    </source>
</reference>
<organism evidence="1 2">
    <name type="scientific">Pseudomonas nitroreducens</name>
    <dbReference type="NCBI Taxonomy" id="46680"/>
    <lineage>
        <taxon>Bacteria</taxon>
        <taxon>Pseudomonadati</taxon>
        <taxon>Pseudomonadota</taxon>
        <taxon>Gammaproteobacteria</taxon>
        <taxon>Pseudomonadales</taxon>
        <taxon>Pseudomonadaceae</taxon>
        <taxon>Pseudomonas</taxon>
    </lineage>
</organism>
<comment type="caution">
    <text evidence="1">The sequence shown here is derived from an EMBL/GenBank/DDBJ whole genome shotgun (WGS) entry which is preliminary data.</text>
</comment>
<dbReference type="AlphaFoldDB" id="A0A7W7KSG7"/>